<accession>A0A7G8Z9X8</accession>
<dbReference type="PROSITE" id="PS50104">
    <property type="entry name" value="TIR"/>
    <property type="match status" value="1"/>
</dbReference>
<dbReference type="GO" id="GO:0043123">
    <property type="term" value="P:positive regulation of canonical NF-kappaB signal transduction"/>
    <property type="evidence" value="ECO:0007669"/>
    <property type="project" value="InterPro"/>
</dbReference>
<evidence type="ECO:0000259" key="7">
    <source>
        <dbReference type="PROSITE" id="PS50017"/>
    </source>
</evidence>
<dbReference type="InterPro" id="IPR000157">
    <property type="entry name" value="TIR_dom"/>
</dbReference>
<dbReference type="InterPro" id="IPR034249">
    <property type="entry name" value="MyD88_Death"/>
</dbReference>
<dbReference type="SUPFAM" id="SSF52200">
    <property type="entry name" value="Toll/Interleukin receptor TIR domain"/>
    <property type="match status" value="1"/>
</dbReference>
<dbReference type="PROSITE" id="PS50017">
    <property type="entry name" value="DEATH_DOMAIN"/>
    <property type="match status" value="1"/>
</dbReference>
<name>A0A7G8Z9X8_LITLI</name>
<evidence type="ECO:0000256" key="2">
    <source>
        <dbReference type="ARBA" id="ARBA00022490"/>
    </source>
</evidence>
<evidence type="ECO:0000256" key="4">
    <source>
        <dbReference type="ARBA" id="ARBA00022859"/>
    </source>
</evidence>
<dbReference type="GO" id="GO:0045087">
    <property type="term" value="P:innate immune response"/>
    <property type="evidence" value="ECO:0007669"/>
    <property type="project" value="UniProtKB-KW"/>
</dbReference>
<keyword evidence="4" id="KW-0391">Immunity</keyword>
<dbReference type="PANTHER" id="PTHR15079">
    <property type="entry name" value="MYD88"/>
    <property type="match status" value="1"/>
</dbReference>
<evidence type="ECO:0000259" key="8">
    <source>
        <dbReference type="PROSITE" id="PS50104"/>
    </source>
</evidence>
<reference evidence="9" key="1">
    <citation type="journal article" date="2020" name="Fish Shellfish">
        <title>Toll-like signaling pathway in the transcriptome of Littorina littorea.</title>
        <authorList>
            <person name="Gorbushin A.M."/>
        </authorList>
    </citation>
    <scope>NUCLEOTIDE SEQUENCE</scope>
    <source>
        <tissue evidence="9">Kidney</tissue>
    </source>
</reference>
<dbReference type="InterPro" id="IPR017281">
    <property type="entry name" value="Myelin_different_resp_MyD88"/>
</dbReference>
<proteinExistence type="evidence at transcript level"/>
<dbReference type="GO" id="GO:0070976">
    <property type="term" value="F:TIR domain binding"/>
    <property type="evidence" value="ECO:0007669"/>
    <property type="project" value="InterPro"/>
</dbReference>
<sequence length="441" mass="49169">MDTDDNTNDYLDPNHRDVSILALRMSSRKRLGMYLDIEAIPLHNGFIPNYEGLSELIGFEFIEQMKFQREKDHTQSLLLEWGNRPELNPTLGKLVEYLLQLERLDVLEDCKDIIRFDAGHFLKKKAAGSSEINPVQDATISQSPFNIDDMKVDETAIMTIQDVEKGGPTYYDAFVCYHPDGDDLKFVKTMIEKMECPPFNLKLFVPHRDDLPGASKHVISAKLIQDRCKRMVIVMSPRYLQSDACDFQTKFAHALSPGSRSKKLVPVLVQYCDTPNILRHVTMCDYTRGDMTGWFWDRLTKSLQAPLNPSEIQIDPSNLSDIKMNIDSPSSEVTSALSSLSPSSSTSSLNRPSTKTVPLLPPSNEGNGRNSPVTAPLRPTGVPPVSENPRGGAVTAPVAFSSPQEVPPSPTTGRKTPKKKDLKSRLKSVFSSHSHHDSSNA</sequence>
<evidence type="ECO:0000256" key="3">
    <source>
        <dbReference type="ARBA" id="ARBA00022588"/>
    </source>
</evidence>
<gene>
    <name evidence="9" type="primary">MYD88</name>
</gene>
<feature type="region of interest" description="Disordered" evidence="6">
    <location>
        <begin position="309"/>
        <end position="441"/>
    </location>
</feature>
<dbReference type="SUPFAM" id="SSF47986">
    <property type="entry name" value="DEATH domain"/>
    <property type="match status" value="1"/>
</dbReference>
<evidence type="ECO:0000256" key="6">
    <source>
        <dbReference type="SAM" id="MobiDB-lite"/>
    </source>
</evidence>
<keyword evidence="2" id="KW-0963">Cytoplasm</keyword>
<dbReference type="AlphaFoldDB" id="A0A7G8Z9X8"/>
<feature type="compositionally biased region" description="Polar residues" evidence="6">
    <location>
        <begin position="309"/>
        <end position="320"/>
    </location>
</feature>
<dbReference type="InterPro" id="IPR000488">
    <property type="entry name" value="Death_dom"/>
</dbReference>
<evidence type="ECO:0000313" key="9">
    <source>
        <dbReference type="EMBL" id="QNL15287.1"/>
    </source>
</evidence>
<comment type="subcellular location">
    <subcellularLocation>
        <location evidence="1">Cytoplasm</location>
    </subcellularLocation>
</comment>
<protein>
    <submittedName>
        <fullName evidence="9">Myeloid differentiation primary response protein MyD88</fullName>
    </submittedName>
</protein>
<dbReference type="FunFam" id="3.40.50.10140:FF:000005">
    <property type="entry name" value="Myeloid differentiation primary response protein MyD88"/>
    <property type="match status" value="1"/>
</dbReference>
<dbReference type="InterPro" id="IPR035897">
    <property type="entry name" value="Toll_tir_struct_dom_sf"/>
</dbReference>
<dbReference type="CDD" id="cd08312">
    <property type="entry name" value="Death_MyD88"/>
    <property type="match status" value="1"/>
</dbReference>
<dbReference type="SMART" id="SM00255">
    <property type="entry name" value="TIR"/>
    <property type="match status" value="1"/>
</dbReference>
<feature type="compositionally biased region" description="Low complexity" evidence="6">
    <location>
        <begin position="328"/>
        <end position="354"/>
    </location>
</feature>
<feature type="domain" description="Death" evidence="7">
    <location>
        <begin position="62"/>
        <end position="114"/>
    </location>
</feature>
<feature type="compositionally biased region" description="Polar residues" evidence="6">
    <location>
        <begin position="364"/>
        <end position="373"/>
    </location>
</feature>
<dbReference type="Pfam" id="PF13676">
    <property type="entry name" value="TIR_2"/>
    <property type="match status" value="1"/>
</dbReference>
<keyword evidence="5" id="KW-0395">Inflammatory response</keyword>
<dbReference type="PANTHER" id="PTHR15079:SF3">
    <property type="entry name" value="MYELOID DIFFERENTIATION PRIMARY RESPONSE PROTEIN MYD88"/>
    <property type="match status" value="1"/>
</dbReference>
<dbReference type="GO" id="GO:0005737">
    <property type="term" value="C:cytoplasm"/>
    <property type="evidence" value="ECO:0007669"/>
    <property type="project" value="UniProtKB-SubCell"/>
</dbReference>
<evidence type="ECO:0000256" key="1">
    <source>
        <dbReference type="ARBA" id="ARBA00004496"/>
    </source>
</evidence>
<dbReference type="InterPro" id="IPR011029">
    <property type="entry name" value="DEATH-like_dom_sf"/>
</dbReference>
<dbReference type="GO" id="GO:0002755">
    <property type="term" value="P:MyD88-dependent toll-like receptor signaling pathway"/>
    <property type="evidence" value="ECO:0007669"/>
    <property type="project" value="InterPro"/>
</dbReference>
<feature type="domain" description="TIR" evidence="8">
    <location>
        <begin position="169"/>
        <end position="303"/>
    </location>
</feature>
<keyword evidence="3" id="KW-0399">Innate immunity</keyword>
<evidence type="ECO:0000256" key="5">
    <source>
        <dbReference type="ARBA" id="ARBA00023198"/>
    </source>
</evidence>
<feature type="compositionally biased region" description="Basic residues" evidence="6">
    <location>
        <begin position="415"/>
        <end position="426"/>
    </location>
</feature>
<organism evidence="9">
    <name type="scientific">Littorina littorea</name>
    <name type="common">Common periwinkle</name>
    <dbReference type="NCBI Taxonomy" id="31216"/>
    <lineage>
        <taxon>Eukaryota</taxon>
        <taxon>Metazoa</taxon>
        <taxon>Spiralia</taxon>
        <taxon>Lophotrochozoa</taxon>
        <taxon>Mollusca</taxon>
        <taxon>Gastropoda</taxon>
        <taxon>Caenogastropoda</taxon>
        <taxon>Littorinimorpha</taxon>
        <taxon>Littorinoidea</taxon>
        <taxon>Littorinidae</taxon>
        <taxon>Littorina</taxon>
    </lineage>
</organism>
<dbReference type="Gene3D" id="3.40.50.10140">
    <property type="entry name" value="Toll/interleukin-1 receptor homology (TIR) domain"/>
    <property type="match status" value="1"/>
</dbReference>
<dbReference type="Gene3D" id="1.10.533.10">
    <property type="entry name" value="Death Domain, Fas"/>
    <property type="match status" value="1"/>
</dbReference>
<dbReference type="EMBL" id="MT683556">
    <property type="protein sequence ID" value="QNL15287.1"/>
    <property type="molecule type" value="mRNA"/>
</dbReference>